<dbReference type="InParanoid" id="D6Z0S6"/>
<dbReference type="OrthoDB" id="9799219at2"/>
<reference evidence="9" key="1">
    <citation type="submission" date="2010-02" db="EMBL/GenBank/DDBJ databases">
        <title>Complete sequence of Desulfurivibrio alkaliphilus AHT2.</title>
        <authorList>
            <consortium name="US DOE Joint Genome Institute"/>
            <person name="Pitluck S."/>
            <person name="Chertkov O."/>
            <person name="Detter J.C."/>
            <person name="Han C."/>
            <person name="Tapia R."/>
            <person name="Larimer F."/>
            <person name="Land M."/>
            <person name="Hauser L."/>
            <person name="Kyrpides N."/>
            <person name="Mikhailova N."/>
            <person name="Sorokin D.Y."/>
            <person name="Muyzer G."/>
            <person name="Woyke T."/>
        </authorList>
    </citation>
    <scope>NUCLEOTIDE SEQUENCE [LARGE SCALE GENOMIC DNA]</scope>
    <source>
        <strain evidence="9">DSM 19089 / UNIQEM U267 / AHT2</strain>
    </source>
</reference>
<feature type="transmembrane region" description="Helical" evidence="7">
    <location>
        <begin position="88"/>
        <end position="108"/>
    </location>
</feature>
<dbReference type="STRING" id="589865.DaAHT2_2522"/>
<dbReference type="HOGENOM" id="CLU_082058_2_0_7"/>
<accession>D6Z0S6</accession>
<dbReference type="eggNOG" id="COG1006">
    <property type="taxonomic scope" value="Bacteria"/>
</dbReference>
<gene>
    <name evidence="8" type="ordered locus">DaAHT2_2522</name>
</gene>
<proteinExistence type="inferred from homology"/>
<evidence type="ECO:0000256" key="3">
    <source>
        <dbReference type="ARBA" id="ARBA00022475"/>
    </source>
</evidence>
<dbReference type="PANTHER" id="PTHR34583:SF2">
    <property type="entry name" value="ANTIPORTER SUBUNIT MNHC2-RELATED"/>
    <property type="match status" value="1"/>
</dbReference>
<sequence length="129" mass="14265">MDEIFHFIIGKYNYWASLVLLFIGLYGMIAKNNLMKKIIGMVIFQTAILLFFVSIGAKRGATVPIIEFGPDKQPLLEASAYANPLPHVLILTAIVVGVATLGVALAVLQKIQRVHGTIEEDEVLEDQRQ</sequence>
<evidence type="ECO:0000256" key="6">
    <source>
        <dbReference type="ARBA" id="ARBA00023136"/>
    </source>
</evidence>
<dbReference type="GO" id="GO:0005886">
    <property type="term" value="C:plasma membrane"/>
    <property type="evidence" value="ECO:0007669"/>
    <property type="project" value="UniProtKB-SubCell"/>
</dbReference>
<keyword evidence="5 7" id="KW-1133">Transmembrane helix</keyword>
<keyword evidence="6 7" id="KW-0472">Membrane</keyword>
<feature type="transmembrane region" description="Helical" evidence="7">
    <location>
        <begin position="12"/>
        <end position="29"/>
    </location>
</feature>
<dbReference type="PANTHER" id="PTHR34583">
    <property type="entry name" value="ANTIPORTER SUBUNIT MNHC2-RELATED"/>
    <property type="match status" value="1"/>
</dbReference>
<evidence type="ECO:0000313" key="9">
    <source>
        <dbReference type="Proteomes" id="UP000001508"/>
    </source>
</evidence>
<keyword evidence="8" id="KW-0830">Ubiquinone</keyword>
<feature type="transmembrane region" description="Helical" evidence="7">
    <location>
        <begin position="38"/>
        <end position="57"/>
    </location>
</feature>
<keyword evidence="3" id="KW-1003">Cell membrane</keyword>
<dbReference type="Proteomes" id="UP000001508">
    <property type="component" value="Chromosome"/>
</dbReference>
<evidence type="ECO:0000256" key="7">
    <source>
        <dbReference type="SAM" id="Phobius"/>
    </source>
</evidence>
<dbReference type="KEGG" id="dak:DaAHT2_2522"/>
<dbReference type="NCBIfam" id="NF005624">
    <property type="entry name" value="PRK07375.2-3"/>
    <property type="match status" value="1"/>
</dbReference>
<evidence type="ECO:0000256" key="5">
    <source>
        <dbReference type="ARBA" id="ARBA00022989"/>
    </source>
</evidence>
<dbReference type="Gene3D" id="1.10.287.3510">
    <property type="match status" value="1"/>
</dbReference>
<dbReference type="RefSeq" id="WP_013164696.1">
    <property type="nucleotide sequence ID" value="NC_014216.1"/>
</dbReference>
<organism evidence="8 9">
    <name type="scientific">Desulfurivibrio alkaliphilus (strain DSM 19089 / UNIQEM U267 / AHT2)</name>
    <dbReference type="NCBI Taxonomy" id="589865"/>
    <lineage>
        <taxon>Bacteria</taxon>
        <taxon>Pseudomonadati</taxon>
        <taxon>Thermodesulfobacteriota</taxon>
        <taxon>Desulfobulbia</taxon>
        <taxon>Desulfobulbales</taxon>
        <taxon>Desulfobulbaceae</taxon>
        <taxon>Desulfurivibrio</taxon>
    </lineage>
</organism>
<name>D6Z0S6_DESAT</name>
<comment type="similarity">
    <text evidence="2">Belongs to the CPA3 antiporters (TC 2.A.63) subunit C family.</text>
</comment>
<evidence type="ECO:0000313" key="8">
    <source>
        <dbReference type="EMBL" id="ADH87186.1"/>
    </source>
</evidence>
<protein>
    <submittedName>
        <fullName evidence="8">NADH-ubiquinone oxidoreductase chain 4L</fullName>
    </submittedName>
</protein>
<keyword evidence="4 7" id="KW-0812">Transmembrane</keyword>
<comment type="subcellular location">
    <subcellularLocation>
        <location evidence="1">Cell membrane</location>
        <topology evidence="1">Multi-pass membrane protein</topology>
    </subcellularLocation>
</comment>
<dbReference type="InterPro" id="IPR050601">
    <property type="entry name" value="CPA3_antiporter_subunitC"/>
</dbReference>
<dbReference type="AlphaFoldDB" id="D6Z0S6"/>
<keyword evidence="9" id="KW-1185">Reference proteome</keyword>
<evidence type="ECO:0000256" key="4">
    <source>
        <dbReference type="ARBA" id="ARBA00022692"/>
    </source>
</evidence>
<dbReference type="EMBL" id="CP001940">
    <property type="protein sequence ID" value="ADH87186.1"/>
    <property type="molecule type" value="Genomic_DNA"/>
</dbReference>
<evidence type="ECO:0000256" key="1">
    <source>
        <dbReference type="ARBA" id="ARBA00004651"/>
    </source>
</evidence>
<evidence type="ECO:0000256" key="2">
    <source>
        <dbReference type="ARBA" id="ARBA00010388"/>
    </source>
</evidence>
<dbReference type="InterPro" id="IPR039428">
    <property type="entry name" value="NUOK/Mnh_C1-like"/>
</dbReference>
<dbReference type="Pfam" id="PF00420">
    <property type="entry name" value="Oxidored_q2"/>
    <property type="match status" value="1"/>
</dbReference>